<dbReference type="PANTHER" id="PTHR10744:SF1">
    <property type="entry name" value="SMALL RIBOSOMAL SUBUNIT PROTEIN US17M"/>
    <property type="match status" value="1"/>
</dbReference>
<dbReference type="InterPro" id="IPR012340">
    <property type="entry name" value="NA-bd_OB-fold"/>
</dbReference>
<keyword evidence="4" id="KW-0689">Ribosomal protein</keyword>
<evidence type="ECO:0000256" key="1">
    <source>
        <dbReference type="ARBA" id="ARBA00010254"/>
    </source>
</evidence>
<evidence type="ECO:0000313" key="6">
    <source>
        <dbReference type="EMBL" id="SVA75720.1"/>
    </source>
</evidence>
<keyword evidence="5" id="KW-0687">Ribonucleoprotein</keyword>
<dbReference type="GO" id="GO:0019843">
    <property type="term" value="F:rRNA binding"/>
    <property type="evidence" value="ECO:0007669"/>
    <property type="project" value="UniProtKB-KW"/>
</dbReference>
<dbReference type="GO" id="GO:0006412">
    <property type="term" value="P:translation"/>
    <property type="evidence" value="ECO:0007669"/>
    <property type="project" value="InterPro"/>
</dbReference>
<dbReference type="AlphaFoldDB" id="A0A381YFN7"/>
<dbReference type="GO" id="GO:0022627">
    <property type="term" value="C:cytosolic small ribosomal subunit"/>
    <property type="evidence" value="ECO:0007669"/>
    <property type="project" value="TreeGrafter"/>
</dbReference>
<sequence>MAENNRKQLIGQVVESKMEKTAVVQIDRRGPHPVYKKYVTQSKKYYVHDPENECQPGDKVSIIECQPKSKLKRWRLNQIEEKAIDS</sequence>
<dbReference type="SUPFAM" id="SSF50249">
    <property type="entry name" value="Nucleic acid-binding proteins"/>
    <property type="match status" value="1"/>
</dbReference>
<dbReference type="PANTHER" id="PTHR10744">
    <property type="entry name" value="40S RIBOSOMAL PROTEIN S11 FAMILY MEMBER"/>
    <property type="match status" value="1"/>
</dbReference>
<name>A0A381YFN7_9ZZZZ</name>
<protein>
    <recommendedName>
        <fullName evidence="7">30S ribosomal protein S17</fullName>
    </recommendedName>
</protein>
<gene>
    <name evidence="6" type="ORF">METZ01_LOCUS128574</name>
</gene>
<proteinExistence type="inferred from homology"/>
<dbReference type="Gene3D" id="2.40.50.140">
    <property type="entry name" value="Nucleic acid-binding proteins"/>
    <property type="match status" value="1"/>
</dbReference>
<dbReference type="InterPro" id="IPR000266">
    <property type="entry name" value="Ribosomal_uS17"/>
</dbReference>
<organism evidence="6">
    <name type="scientific">marine metagenome</name>
    <dbReference type="NCBI Taxonomy" id="408172"/>
    <lineage>
        <taxon>unclassified sequences</taxon>
        <taxon>metagenomes</taxon>
        <taxon>ecological metagenomes</taxon>
    </lineage>
</organism>
<evidence type="ECO:0000256" key="3">
    <source>
        <dbReference type="ARBA" id="ARBA00022884"/>
    </source>
</evidence>
<dbReference type="EMBL" id="UINC01018105">
    <property type="protein sequence ID" value="SVA75720.1"/>
    <property type="molecule type" value="Genomic_DNA"/>
</dbReference>
<evidence type="ECO:0000256" key="5">
    <source>
        <dbReference type="ARBA" id="ARBA00023274"/>
    </source>
</evidence>
<dbReference type="GO" id="GO:0003735">
    <property type="term" value="F:structural constituent of ribosome"/>
    <property type="evidence" value="ECO:0007669"/>
    <property type="project" value="InterPro"/>
</dbReference>
<reference evidence="6" key="1">
    <citation type="submission" date="2018-05" db="EMBL/GenBank/DDBJ databases">
        <authorList>
            <person name="Lanie J.A."/>
            <person name="Ng W.-L."/>
            <person name="Kazmierczak K.M."/>
            <person name="Andrzejewski T.M."/>
            <person name="Davidsen T.M."/>
            <person name="Wayne K.J."/>
            <person name="Tettelin H."/>
            <person name="Glass J.I."/>
            <person name="Rusch D."/>
            <person name="Podicherti R."/>
            <person name="Tsui H.-C.T."/>
            <person name="Winkler M.E."/>
        </authorList>
    </citation>
    <scope>NUCLEOTIDE SEQUENCE</scope>
</reference>
<dbReference type="HAMAP" id="MF_01345_B">
    <property type="entry name" value="Ribosomal_uS17_B"/>
    <property type="match status" value="1"/>
</dbReference>
<dbReference type="NCBIfam" id="NF004123">
    <property type="entry name" value="PRK05610.1"/>
    <property type="match status" value="1"/>
</dbReference>
<evidence type="ECO:0008006" key="7">
    <source>
        <dbReference type="Google" id="ProtNLM"/>
    </source>
</evidence>
<keyword evidence="3" id="KW-0694">RNA-binding</keyword>
<dbReference type="Pfam" id="PF00366">
    <property type="entry name" value="Ribosomal_S17"/>
    <property type="match status" value="1"/>
</dbReference>
<keyword evidence="2" id="KW-0699">rRNA-binding</keyword>
<comment type="similarity">
    <text evidence="1">Belongs to the universal ribosomal protein uS17 family.</text>
</comment>
<dbReference type="PRINTS" id="PR00973">
    <property type="entry name" value="RIBOSOMALS17"/>
</dbReference>
<dbReference type="NCBIfam" id="TIGR03635">
    <property type="entry name" value="uS17_bact"/>
    <property type="match status" value="1"/>
</dbReference>
<evidence type="ECO:0000256" key="2">
    <source>
        <dbReference type="ARBA" id="ARBA00022730"/>
    </source>
</evidence>
<dbReference type="InterPro" id="IPR019984">
    <property type="entry name" value="Ribosomal_uS17_bact/chlr"/>
</dbReference>
<evidence type="ECO:0000256" key="4">
    <source>
        <dbReference type="ARBA" id="ARBA00022980"/>
    </source>
</evidence>
<dbReference type="CDD" id="cd00364">
    <property type="entry name" value="Ribosomal_uS17"/>
    <property type="match status" value="1"/>
</dbReference>
<accession>A0A381YFN7</accession>